<dbReference type="NCBIfam" id="NF002963">
    <property type="entry name" value="PRK03634.1"/>
    <property type="match status" value="1"/>
</dbReference>
<accession>A0AAX2KLM1</accession>
<reference evidence="11 14" key="3">
    <citation type="submission" date="2023-03" db="EMBL/GenBank/DDBJ databases">
        <title>Complete genome sequence of an Enterococcus faecalis urinary isolate.</title>
        <authorList>
            <person name="Brauer A.L."/>
            <person name="Armbruster C.E."/>
        </authorList>
    </citation>
    <scope>NUCLEOTIDE SEQUENCE [LARGE SCALE GENOMIC DNA]</scope>
    <source>
        <strain evidence="11 14">3143</strain>
    </source>
</reference>
<dbReference type="InterPro" id="IPR036409">
    <property type="entry name" value="Aldolase_II/adducin_N_sf"/>
</dbReference>
<dbReference type="SMART" id="SM01007">
    <property type="entry name" value="Aldolase_II"/>
    <property type="match status" value="1"/>
</dbReference>
<evidence type="ECO:0000256" key="4">
    <source>
        <dbReference type="ARBA" id="ARBA00023239"/>
    </source>
</evidence>
<dbReference type="HAMAP" id="MF_00770">
    <property type="entry name" value="RhaD"/>
    <property type="match status" value="1"/>
</dbReference>
<comment type="catalytic activity">
    <reaction evidence="6">
        <text>L-rhamnulose 1-phosphate = (S)-lactaldehyde + dihydroxyacetone phosphate</text>
        <dbReference type="Rhea" id="RHEA:19689"/>
        <dbReference type="ChEBI" id="CHEBI:18041"/>
        <dbReference type="ChEBI" id="CHEBI:57642"/>
        <dbReference type="ChEBI" id="CHEBI:58313"/>
        <dbReference type="EC" id="4.1.2.19"/>
    </reaction>
</comment>
<dbReference type="GO" id="GO:0008994">
    <property type="term" value="F:rhamnulose-1-phosphate aldolase activity"/>
    <property type="evidence" value="ECO:0007669"/>
    <property type="project" value="UniProtKB-UniRule"/>
</dbReference>
<comment type="subcellular location">
    <subcellularLocation>
        <location evidence="6">Cytoplasm</location>
    </subcellularLocation>
</comment>
<reference evidence="10 13" key="2">
    <citation type="submission" date="2023-02" db="EMBL/GenBank/DDBJ databases">
        <title>Results of the 2020 Genomic Proficiency Test for the network of European Union Reference Laboratory for Antimicrobial Resistance assessing whole genome sequencing capacities.</title>
        <authorList>
            <person name="Hoffmann M."/>
            <person name="Luo Y."/>
            <person name="Sorensen L.H."/>
            <person name="Pedersen S.K."/>
            <person name="Hendriksen R.S."/>
        </authorList>
    </citation>
    <scope>NUCLEOTIDE SEQUENCE [LARGE SCALE GENOMIC DNA]</scope>
    <source>
        <strain evidence="10 13">GENOMIC22-006</strain>
    </source>
</reference>
<feature type="domain" description="Class II aldolase/adducin N-terminal" evidence="8">
    <location>
        <begin position="13"/>
        <end position="239"/>
    </location>
</feature>
<keyword evidence="1 6" id="KW-0963">Cytoplasm</keyword>
<organism evidence="9 12">
    <name type="scientific">Enterococcus faecalis</name>
    <name type="common">Streptococcus faecalis</name>
    <dbReference type="NCBI Taxonomy" id="1351"/>
    <lineage>
        <taxon>Bacteria</taxon>
        <taxon>Bacillati</taxon>
        <taxon>Bacillota</taxon>
        <taxon>Bacilli</taxon>
        <taxon>Lactobacillales</taxon>
        <taxon>Enterococcaceae</taxon>
        <taxon>Enterococcus</taxon>
    </lineage>
</organism>
<comment type="similarity">
    <text evidence="6">Belongs to the aldolase class II family. RhaD subfamily.</text>
</comment>
<dbReference type="NCBIfam" id="TIGR02624">
    <property type="entry name" value="rhamnu_1P_ald"/>
    <property type="match status" value="1"/>
</dbReference>
<evidence type="ECO:0000256" key="2">
    <source>
        <dbReference type="ARBA" id="ARBA00022723"/>
    </source>
</evidence>
<evidence type="ECO:0000256" key="1">
    <source>
        <dbReference type="ARBA" id="ARBA00022490"/>
    </source>
</evidence>
<feature type="binding site" evidence="6">
    <location>
        <position position="212"/>
    </location>
    <ligand>
        <name>Zn(2+)</name>
        <dbReference type="ChEBI" id="CHEBI:29105"/>
    </ligand>
</feature>
<dbReference type="Pfam" id="PF00596">
    <property type="entry name" value="Aldolase_II"/>
    <property type="match status" value="1"/>
</dbReference>
<protein>
    <recommendedName>
        <fullName evidence="6 7">Rhamnulose-1-phosphate aldolase</fullName>
        <ecNumber evidence="6 7">4.1.2.19</ecNumber>
    </recommendedName>
</protein>
<dbReference type="InterPro" id="IPR013447">
    <property type="entry name" value="Rhamnulose-1-P_Aldolase"/>
</dbReference>
<dbReference type="EMBL" id="CP119159">
    <property type="protein sequence ID" value="WEH22276.1"/>
    <property type="molecule type" value="Genomic_DNA"/>
</dbReference>
<reference evidence="9 12" key="1">
    <citation type="submission" date="2018-06" db="EMBL/GenBank/DDBJ databases">
        <authorList>
            <consortium name="Pathogen Informatics"/>
            <person name="Doyle S."/>
        </authorList>
    </citation>
    <scope>NUCLEOTIDE SEQUENCE [LARGE SCALE GENOMIC DNA]</scope>
    <source>
        <strain evidence="9 12">NCTC13379</strain>
    </source>
</reference>
<evidence type="ECO:0000256" key="7">
    <source>
        <dbReference type="NCBIfam" id="TIGR02624"/>
    </source>
</evidence>
<name>A0AAX2KLM1_ENTFL</name>
<dbReference type="InterPro" id="IPR050197">
    <property type="entry name" value="Aldolase_class_II_sugar_metab"/>
</dbReference>
<evidence type="ECO:0000259" key="8">
    <source>
        <dbReference type="SMART" id="SM01007"/>
    </source>
</evidence>
<evidence type="ECO:0000256" key="6">
    <source>
        <dbReference type="HAMAP-Rule" id="MF_00770"/>
    </source>
</evidence>
<dbReference type="PANTHER" id="PTHR22789">
    <property type="entry name" value="FUCULOSE PHOSPHATE ALDOLASE"/>
    <property type="match status" value="1"/>
</dbReference>
<keyword evidence="5 6" id="KW-0684">Rhamnose metabolism</keyword>
<dbReference type="EMBL" id="CP119528">
    <property type="protein sequence ID" value="WER43155.1"/>
    <property type="molecule type" value="Genomic_DNA"/>
</dbReference>
<sequence length="282" mass="31853">MKKMNVLQAPFVEEMVKTTKNLYRLGWDERNGGNISYLLKEEEILPFLNPTQVLRKIPMKFDATKLAGKYFIVTGSGKYFKNVCDASSENLGILRVSENGQELELLWGLEDEAVPTSELPSHFMSHIARLAVDPENRIVMHNHASHLLAMSFTHELDEKVFTRTLWQMCTECLVVFPDGVGIIPWLVPGTNEIGVATAEKMKESRLVLWPQHGIYGTGRDMDEVFGLIETAEKAAEVYTYVCAQGGVRQTISDADLWRLAEAFGVTPKVGYLEEKVSKRRKL</sequence>
<dbReference type="GO" id="GO:0005829">
    <property type="term" value="C:cytosol"/>
    <property type="evidence" value="ECO:0007669"/>
    <property type="project" value="TreeGrafter"/>
</dbReference>
<dbReference type="AlphaFoldDB" id="A0AAX2KLM1"/>
<evidence type="ECO:0000313" key="9">
    <source>
        <dbReference type="EMBL" id="STP63348.1"/>
    </source>
</evidence>
<keyword evidence="3 6" id="KW-0862">Zinc</keyword>
<dbReference type="GO" id="GO:0046872">
    <property type="term" value="F:metal ion binding"/>
    <property type="evidence" value="ECO:0007669"/>
    <property type="project" value="UniProtKB-KW"/>
</dbReference>
<keyword evidence="4 6" id="KW-0456">Lyase</keyword>
<dbReference type="Proteomes" id="UP001222182">
    <property type="component" value="Chromosome"/>
</dbReference>
<dbReference type="GO" id="GO:0019323">
    <property type="term" value="P:pentose catabolic process"/>
    <property type="evidence" value="ECO:0007669"/>
    <property type="project" value="TreeGrafter"/>
</dbReference>
<dbReference type="SUPFAM" id="SSF53639">
    <property type="entry name" value="AraD/HMP-PK domain-like"/>
    <property type="match status" value="1"/>
</dbReference>
<evidence type="ECO:0000313" key="14">
    <source>
        <dbReference type="Proteomes" id="UP001222182"/>
    </source>
</evidence>
<dbReference type="GO" id="GO:0019301">
    <property type="term" value="P:rhamnose catabolic process"/>
    <property type="evidence" value="ECO:0007669"/>
    <property type="project" value="UniProtKB-UniRule"/>
</dbReference>
<comment type="pathway">
    <text evidence="6">Carbohydrate degradation; L-rhamnose degradation; glycerone phosphate from L-rhamnose: step 3/3.</text>
</comment>
<evidence type="ECO:0000256" key="3">
    <source>
        <dbReference type="ARBA" id="ARBA00022833"/>
    </source>
</evidence>
<evidence type="ECO:0000313" key="13">
    <source>
        <dbReference type="Proteomes" id="UP001221642"/>
    </source>
</evidence>
<feature type="binding site" evidence="6">
    <location>
        <position position="143"/>
    </location>
    <ligand>
        <name>Zn(2+)</name>
        <dbReference type="ChEBI" id="CHEBI:29105"/>
    </ligand>
</feature>
<keyword evidence="2 6" id="KW-0479">Metal-binding</keyword>
<dbReference type="EC" id="4.1.2.19" evidence="6 7"/>
<evidence type="ECO:0000313" key="12">
    <source>
        <dbReference type="Proteomes" id="UP000254396"/>
    </source>
</evidence>
<proteinExistence type="inferred from homology"/>
<dbReference type="Gene3D" id="3.40.225.10">
    <property type="entry name" value="Class II aldolase/adducin N-terminal domain"/>
    <property type="match status" value="1"/>
</dbReference>
<feature type="active site" evidence="6">
    <location>
        <position position="118"/>
    </location>
</feature>
<dbReference type="EMBL" id="UGIX01000001">
    <property type="protein sequence ID" value="STP63348.1"/>
    <property type="molecule type" value="Genomic_DNA"/>
</dbReference>
<dbReference type="RefSeq" id="WP_002387677.1">
    <property type="nucleotide sequence ID" value="NZ_AP031218.1"/>
</dbReference>
<evidence type="ECO:0000313" key="11">
    <source>
        <dbReference type="EMBL" id="WER43155.1"/>
    </source>
</evidence>
<dbReference type="InterPro" id="IPR001303">
    <property type="entry name" value="Aldolase_II/adducin_N"/>
</dbReference>
<comment type="function">
    <text evidence="6">Catalyzes the reversible cleavage of L-rhamnulose-1-phosphate to dihydroxyacetone phosphate (DHAP) and L-lactaldehyde.</text>
</comment>
<comment type="cofactor">
    <cofactor evidence="6">
        <name>Zn(2+)</name>
        <dbReference type="ChEBI" id="CHEBI:29105"/>
    </cofactor>
    <text evidence="6">Binds 1 zinc ion per subunit.</text>
</comment>
<gene>
    <name evidence="6 9" type="primary">rhaD</name>
    <name evidence="9" type="ORF">NCTC13379_00160</name>
    <name evidence="11" type="ORF">P0083_02315</name>
    <name evidence="10" type="ORF">P0D81_14790</name>
</gene>
<evidence type="ECO:0000256" key="5">
    <source>
        <dbReference type="ARBA" id="ARBA00023308"/>
    </source>
</evidence>
<feature type="binding site" evidence="6">
    <location>
        <position position="141"/>
    </location>
    <ligand>
        <name>Zn(2+)</name>
        <dbReference type="ChEBI" id="CHEBI:29105"/>
    </ligand>
</feature>
<evidence type="ECO:0000313" key="10">
    <source>
        <dbReference type="EMBL" id="WEH22276.1"/>
    </source>
</evidence>
<dbReference type="Proteomes" id="UP000254396">
    <property type="component" value="Unassembled WGS sequence"/>
</dbReference>
<dbReference type="Proteomes" id="UP001221642">
    <property type="component" value="Chromosome"/>
</dbReference>
<dbReference type="PANTHER" id="PTHR22789:SF0">
    <property type="entry name" value="3-OXO-TETRONATE 4-PHOSPHATE DECARBOXYLASE-RELATED"/>
    <property type="match status" value="1"/>
</dbReference>